<dbReference type="InterPro" id="IPR029044">
    <property type="entry name" value="Nucleotide-diphossugar_trans"/>
</dbReference>
<accession>A0A7M1S6M0</accession>
<dbReference type="GO" id="GO:0016758">
    <property type="term" value="F:hexosyltransferase activity"/>
    <property type="evidence" value="ECO:0007669"/>
    <property type="project" value="UniProtKB-ARBA"/>
</dbReference>
<dbReference type="Gene3D" id="3.90.550.10">
    <property type="entry name" value="Spore Coat Polysaccharide Biosynthesis Protein SpsA, Chain A"/>
    <property type="match status" value="1"/>
</dbReference>
<proteinExistence type="predicted"/>
<dbReference type="PANTHER" id="PTHR22916">
    <property type="entry name" value="GLYCOSYLTRANSFERASE"/>
    <property type="match status" value="1"/>
</dbReference>
<dbReference type="Pfam" id="PF00535">
    <property type="entry name" value="Glycos_transf_2"/>
    <property type="match status" value="1"/>
</dbReference>
<dbReference type="SUPFAM" id="SSF53448">
    <property type="entry name" value="Nucleotide-diphospho-sugar transferases"/>
    <property type="match status" value="1"/>
</dbReference>
<dbReference type="KEGG" id="sinu:IMZ28_03890"/>
<organism evidence="2 3">
    <name type="scientific">Sulfurovum indicum</name>
    <dbReference type="NCBI Taxonomy" id="2779528"/>
    <lineage>
        <taxon>Bacteria</taxon>
        <taxon>Pseudomonadati</taxon>
        <taxon>Campylobacterota</taxon>
        <taxon>Epsilonproteobacteria</taxon>
        <taxon>Campylobacterales</taxon>
        <taxon>Sulfurovaceae</taxon>
        <taxon>Sulfurovum</taxon>
    </lineage>
</organism>
<reference evidence="2 3" key="1">
    <citation type="submission" date="2020-10" db="EMBL/GenBank/DDBJ databases">
        <title>The genome of sulfurovum sp.</title>
        <authorList>
            <person name="Xie S."/>
            <person name="Shao Z."/>
            <person name="Jiang L."/>
        </authorList>
    </citation>
    <scope>NUCLEOTIDE SEQUENCE [LARGE SCALE GENOMIC DNA]</scope>
    <source>
        <strain evidence="2 3">ST-419</strain>
    </source>
</reference>
<gene>
    <name evidence="2" type="ORF">IMZ28_03890</name>
</gene>
<dbReference type="AlphaFoldDB" id="A0A7M1S6M0"/>
<dbReference type="PANTHER" id="PTHR22916:SF3">
    <property type="entry name" value="UDP-GLCNAC:BETAGAL BETA-1,3-N-ACETYLGLUCOSAMINYLTRANSFERASE-LIKE PROTEIN 1"/>
    <property type="match status" value="1"/>
</dbReference>
<keyword evidence="2" id="KW-0808">Transferase</keyword>
<dbReference type="Proteomes" id="UP000595074">
    <property type="component" value="Chromosome"/>
</dbReference>
<dbReference type="RefSeq" id="WP_197549439.1">
    <property type="nucleotide sequence ID" value="NZ_CP063164.1"/>
</dbReference>
<evidence type="ECO:0000313" key="3">
    <source>
        <dbReference type="Proteomes" id="UP000595074"/>
    </source>
</evidence>
<dbReference type="EMBL" id="CP063164">
    <property type="protein sequence ID" value="QOR62621.1"/>
    <property type="molecule type" value="Genomic_DNA"/>
</dbReference>
<evidence type="ECO:0000313" key="2">
    <source>
        <dbReference type="EMBL" id="QOR62621.1"/>
    </source>
</evidence>
<keyword evidence="3" id="KW-1185">Reference proteome</keyword>
<dbReference type="CDD" id="cd06433">
    <property type="entry name" value="GT_2_WfgS_like"/>
    <property type="match status" value="1"/>
</dbReference>
<feature type="domain" description="Glycosyltransferase 2-like" evidence="1">
    <location>
        <begin position="64"/>
        <end position="169"/>
    </location>
</feature>
<protein>
    <submittedName>
        <fullName evidence="2">Glycosyltransferase</fullName>
    </submittedName>
</protein>
<dbReference type="InterPro" id="IPR001173">
    <property type="entry name" value="Glyco_trans_2-like"/>
</dbReference>
<name>A0A7M1S6M0_9BACT</name>
<sequence length="305" mass="34829">MSNVNQKYSTTKRVLKEKPDILKIGSDLYKTSLFIKSTGNKFDEGGLRKKGYYKQSKPDLPLVSVVTVVYNGEKYLEETIKSVIGQSYDNVEYIIVDGASKDTTLDIIKKYDEVIDYWISEPDKGIYDAMNKGISLCTGDIIKLINADDLLTEGSVSKAVQVYNDHTKDREFFISSYLEIMDVDGKSIAIWDDQGFTKYFQVFNHPGWYVPTRIYKKYGLYSTDFSISGDYEYFARLMSNRVEMVMIDVPLAKFRKDGSSSGFAGVFQVYEINKKYFSLVRAVYVFLMHGGIKLAGKIKKVLLTR</sequence>
<evidence type="ECO:0000259" key="1">
    <source>
        <dbReference type="Pfam" id="PF00535"/>
    </source>
</evidence>